<sequence>MADAATSTDPLPEAQPPSLADATVGTGSVWLVECGTQAAAVSIDQACGAAAELAAVEVIVQTDFEHVEAFAQTERDSVEAFVQTELATAETLVQTE</sequence>
<feature type="non-terminal residue" evidence="2">
    <location>
        <position position="96"/>
    </location>
</feature>
<feature type="region of interest" description="Disordered" evidence="1">
    <location>
        <begin position="1"/>
        <end position="22"/>
    </location>
</feature>
<comment type="caution">
    <text evidence="2">The sequence shown here is derived from an EMBL/GenBank/DDBJ whole genome shotgun (WGS) entry which is preliminary data.</text>
</comment>
<evidence type="ECO:0000256" key="1">
    <source>
        <dbReference type="SAM" id="MobiDB-lite"/>
    </source>
</evidence>
<gene>
    <name evidence="2" type="ORF">H4R26_005945</name>
</gene>
<dbReference type="EMBL" id="JANBQF010001482">
    <property type="protein sequence ID" value="KAJ1997129.1"/>
    <property type="molecule type" value="Genomic_DNA"/>
</dbReference>
<name>A0A9W8EG47_9FUNG</name>
<keyword evidence="3" id="KW-1185">Reference proteome</keyword>
<proteinExistence type="predicted"/>
<dbReference type="Proteomes" id="UP001150907">
    <property type="component" value="Unassembled WGS sequence"/>
</dbReference>
<protein>
    <submittedName>
        <fullName evidence="2">Uncharacterized protein</fullName>
    </submittedName>
</protein>
<evidence type="ECO:0000313" key="2">
    <source>
        <dbReference type="EMBL" id="KAJ1997129.1"/>
    </source>
</evidence>
<dbReference type="AlphaFoldDB" id="A0A9W8EG47"/>
<accession>A0A9W8EG47</accession>
<organism evidence="2 3">
    <name type="scientific">Coemansia thaxteri</name>
    <dbReference type="NCBI Taxonomy" id="2663907"/>
    <lineage>
        <taxon>Eukaryota</taxon>
        <taxon>Fungi</taxon>
        <taxon>Fungi incertae sedis</taxon>
        <taxon>Zoopagomycota</taxon>
        <taxon>Kickxellomycotina</taxon>
        <taxon>Kickxellomycetes</taxon>
        <taxon>Kickxellales</taxon>
        <taxon>Kickxellaceae</taxon>
        <taxon>Coemansia</taxon>
    </lineage>
</organism>
<evidence type="ECO:0000313" key="3">
    <source>
        <dbReference type="Proteomes" id="UP001150907"/>
    </source>
</evidence>
<reference evidence="2" key="1">
    <citation type="submission" date="2022-07" db="EMBL/GenBank/DDBJ databases">
        <title>Phylogenomic reconstructions and comparative analyses of Kickxellomycotina fungi.</title>
        <authorList>
            <person name="Reynolds N.K."/>
            <person name="Stajich J.E."/>
            <person name="Barry K."/>
            <person name="Grigoriev I.V."/>
            <person name="Crous P."/>
            <person name="Smith M.E."/>
        </authorList>
    </citation>
    <scope>NUCLEOTIDE SEQUENCE</scope>
    <source>
        <strain evidence="2">IMI 214461</strain>
    </source>
</reference>